<organism evidence="1 2">
    <name type="scientific">Rhizobium mongolense</name>
    <dbReference type="NCBI Taxonomy" id="57676"/>
    <lineage>
        <taxon>Bacteria</taxon>
        <taxon>Pseudomonadati</taxon>
        <taxon>Pseudomonadota</taxon>
        <taxon>Alphaproteobacteria</taxon>
        <taxon>Hyphomicrobiales</taxon>
        <taxon>Rhizobiaceae</taxon>
        <taxon>Rhizobium/Agrobacterium group</taxon>
        <taxon>Rhizobium</taxon>
    </lineage>
</organism>
<comment type="caution">
    <text evidence="1">The sequence shown here is derived from an EMBL/GenBank/DDBJ whole genome shotgun (WGS) entry which is preliminary data.</text>
</comment>
<dbReference type="AlphaFoldDB" id="A0A7W6RRI8"/>
<sequence length="186" mass="19613">MANDLINRPDWSVAAVDTIAGGSYGAGSVFDTPAAVGVPADLPASLVAEWSRKESGGVGFRLGVAQNAAGTILGGLLDEQRQDLVAAVDSLPEGVRTVIFEELAQGTSGYVRDASAAEVNAFAASAVGNQLVREWGGRAAKRVATFHKRADRMLNAMTNDGFGWFMARFTTLDSEQLKAVIRELAR</sequence>
<dbReference type="EMBL" id="JACIGM010000012">
    <property type="protein sequence ID" value="MBB4277244.1"/>
    <property type="molecule type" value="Genomic_DNA"/>
</dbReference>
<dbReference type="RefSeq" id="WP_183927849.1">
    <property type="nucleotide sequence ID" value="NZ_JACIGM010000012.1"/>
</dbReference>
<protein>
    <submittedName>
        <fullName evidence="1">Uncharacterized protein</fullName>
    </submittedName>
</protein>
<accession>A0A7W6RRI8</accession>
<evidence type="ECO:0000313" key="2">
    <source>
        <dbReference type="Proteomes" id="UP000533641"/>
    </source>
</evidence>
<reference evidence="1 2" key="1">
    <citation type="submission" date="2020-08" db="EMBL/GenBank/DDBJ databases">
        <title>Genomic Encyclopedia of Type Strains, Phase IV (KMG-V): Genome sequencing to study the core and pangenomes of soil and plant-associated prokaryotes.</title>
        <authorList>
            <person name="Whitman W."/>
        </authorList>
    </citation>
    <scope>NUCLEOTIDE SEQUENCE [LARGE SCALE GENOMIC DNA]</scope>
    <source>
        <strain evidence="1 2">SEMIA 402</strain>
    </source>
</reference>
<name>A0A7W6RRI8_9HYPH</name>
<dbReference type="Proteomes" id="UP000533641">
    <property type="component" value="Unassembled WGS sequence"/>
</dbReference>
<gene>
    <name evidence="1" type="ORF">GGE12_005047</name>
</gene>
<evidence type="ECO:0000313" key="1">
    <source>
        <dbReference type="EMBL" id="MBB4277244.1"/>
    </source>
</evidence>
<proteinExistence type="predicted"/>